<name>A0A1I6MZQ7_9BACT</name>
<feature type="transmembrane region" description="Helical" evidence="1">
    <location>
        <begin position="17"/>
        <end position="37"/>
    </location>
</feature>
<dbReference type="AlphaFoldDB" id="A0A1I6MZQ7"/>
<accession>A0A1I6MZQ7</accession>
<keyword evidence="1" id="KW-0812">Transmembrane</keyword>
<dbReference type="STRING" id="474950.SAMN05421771_4067"/>
<sequence>MTSRKKQVPPSKGLGDIVAASSKWILLWLLGYVLGIISPRSWIITKLTSAPNVQAISSISQNKNCTVYQAQFGTQSEALDEVNIEIELPSTIVDHRVVVGGDDVGGVLRITGISLLDDTTCLFEGIGSEVDQIPTITSGIHGLTHSLFVLHAAPLVKSTPITMIFTMKNGAPPRRLFGTYTYQRFEVPIKHDLNFILKPLLQLNPVGPGKHTITITAHS</sequence>
<evidence type="ECO:0000313" key="2">
    <source>
        <dbReference type="EMBL" id="SFS21164.1"/>
    </source>
</evidence>
<evidence type="ECO:0000256" key="1">
    <source>
        <dbReference type="SAM" id="Phobius"/>
    </source>
</evidence>
<proteinExistence type="predicted"/>
<organism evidence="2 3">
    <name type="scientific">Granulicella pectinivorans</name>
    <dbReference type="NCBI Taxonomy" id="474950"/>
    <lineage>
        <taxon>Bacteria</taxon>
        <taxon>Pseudomonadati</taxon>
        <taxon>Acidobacteriota</taxon>
        <taxon>Terriglobia</taxon>
        <taxon>Terriglobales</taxon>
        <taxon>Acidobacteriaceae</taxon>
        <taxon>Granulicella</taxon>
    </lineage>
</organism>
<gene>
    <name evidence="2" type="ORF">SAMN05421771_4067</name>
</gene>
<keyword evidence="1" id="KW-0472">Membrane</keyword>
<reference evidence="2 3" key="1">
    <citation type="submission" date="2016-10" db="EMBL/GenBank/DDBJ databases">
        <authorList>
            <person name="de Groot N.N."/>
        </authorList>
    </citation>
    <scope>NUCLEOTIDE SEQUENCE [LARGE SCALE GENOMIC DNA]</scope>
    <source>
        <strain evidence="2 3">DSM 21001</strain>
    </source>
</reference>
<protein>
    <submittedName>
        <fullName evidence="2">Uncharacterized protein</fullName>
    </submittedName>
</protein>
<dbReference type="RefSeq" id="WP_141224018.1">
    <property type="nucleotide sequence ID" value="NZ_FOZL01000002.1"/>
</dbReference>
<dbReference type="Proteomes" id="UP000199024">
    <property type="component" value="Unassembled WGS sequence"/>
</dbReference>
<evidence type="ECO:0000313" key="3">
    <source>
        <dbReference type="Proteomes" id="UP000199024"/>
    </source>
</evidence>
<keyword evidence="3" id="KW-1185">Reference proteome</keyword>
<keyword evidence="1" id="KW-1133">Transmembrane helix</keyword>
<dbReference type="EMBL" id="FOZL01000002">
    <property type="protein sequence ID" value="SFS21164.1"/>
    <property type="molecule type" value="Genomic_DNA"/>
</dbReference>